<dbReference type="STRING" id="1344416.A0A139AUT4"/>
<dbReference type="HAMAP" id="MF_00505">
    <property type="entry name" value="HSP90"/>
    <property type="match status" value="1"/>
</dbReference>
<dbReference type="InterPro" id="IPR036890">
    <property type="entry name" value="HATPase_C_sf"/>
</dbReference>
<dbReference type="InterPro" id="IPR020568">
    <property type="entry name" value="Ribosomal_Su5_D2-typ_SF"/>
</dbReference>
<keyword evidence="2 5" id="KW-0547">Nucleotide-binding</keyword>
<dbReference type="Pfam" id="PF13589">
    <property type="entry name" value="HATPase_c_3"/>
    <property type="match status" value="1"/>
</dbReference>
<accession>A0A139AUT4</accession>
<feature type="binding site" evidence="5">
    <location>
        <position position="428"/>
    </location>
    <ligand>
        <name>ATP</name>
        <dbReference type="ChEBI" id="CHEBI:30616"/>
    </ligand>
</feature>
<feature type="binding site" evidence="5">
    <location>
        <position position="185"/>
    </location>
    <ligand>
        <name>ATP</name>
        <dbReference type="ChEBI" id="CHEBI:30616"/>
    </ligand>
</feature>
<feature type="binding site" evidence="5">
    <location>
        <position position="135"/>
    </location>
    <ligand>
        <name>ATP</name>
        <dbReference type="ChEBI" id="CHEBI:30616"/>
    </ligand>
</feature>
<keyword evidence="6" id="KW-0346">Stress response</keyword>
<gene>
    <name evidence="6" type="ORF">M427DRAFT_66472</name>
</gene>
<dbReference type="GO" id="GO:0005524">
    <property type="term" value="F:ATP binding"/>
    <property type="evidence" value="ECO:0007669"/>
    <property type="project" value="UniProtKB-KW"/>
</dbReference>
<evidence type="ECO:0000256" key="2">
    <source>
        <dbReference type="ARBA" id="ARBA00022741"/>
    </source>
</evidence>
<dbReference type="InterPro" id="IPR020575">
    <property type="entry name" value="Hsp90_N"/>
</dbReference>
<dbReference type="Gene3D" id="3.30.230.80">
    <property type="match status" value="1"/>
</dbReference>
<feature type="binding site" evidence="5">
    <location>
        <begin position="200"/>
        <end position="201"/>
    </location>
    <ligand>
        <name>ATP</name>
        <dbReference type="ChEBI" id="CHEBI:30616"/>
    </ligand>
</feature>
<evidence type="ECO:0000256" key="1">
    <source>
        <dbReference type="ARBA" id="ARBA00008239"/>
    </source>
</evidence>
<comment type="similarity">
    <text evidence="1">Belongs to the heat shock protein 90 family.</text>
</comment>
<dbReference type="Gene3D" id="1.20.120.790">
    <property type="entry name" value="Heat shock protein 90, C-terminal domain"/>
    <property type="match status" value="1"/>
</dbReference>
<feature type="binding site" evidence="5">
    <location>
        <position position="193"/>
    </location>
    <ligand>
        <name>ATP</name>
        <dbReference type="ChEBI" id="CHEBI:30616"/>
    </ligand>
</feature>
<dbReference type="GO" id="GO:0016887">
    <property type="term" value="F:ATP hydrolysis activity"/>
    <property type="evidence" value="ECO:0007669"/>
    <property type="project" value="InterPro"/>
</dbReference>
<feature type="binding site" evidence="5">
    <location>
        <begin position="227"/>
        <end position="232"/>
    </location>
    <ligand>
        <name>ATP</name>
        <dbReference type="ChEBI" id="CHEBI:30616"/>
    </ligand>
</feature>
<dbReference type="SUPFAM" id="SSF55874">
    <property type="entry name" value="ATPase domain of HSP90 chaperone/DNA topoisomerase II/histidine kinase"/>
    <property type="match status" value="1"/>
</dbReference>
<evidence type="ECO:0000256" key="5">
    <source>
        <dbReference type="PIRSR" id="PIRSR002583-1"/>
    </source>
</evidence>
<dbReference type="Proteomes" id="UP000070544">
    <property type="component" value="Unassembled WGS sequence"/>
</dbReference>
<organism evidence="6 7">
    <name type="scientific">Gonapodya prolifera (strain JEL478)</name>
    <name type="common">Monoblepharis prolifera</name>
    <dbReference type="NCBI Taxonomy" id="1344416"/>
    <lineage>
        <taxon>Eukaryota</taxon>
        <taxon>Fungi</taxon>
        <taxon>Fungi incertae sedis</taxon>
        <taxon>Chytridiomycota</taxon>
        <taxon>Chytridiomycota incertae sedis</taxon>
        <taxon>Monoblepharidomycetes</taxon>
        <taxon>Monoblepharidales</taxon>
        <taxon>Gonapodyaceae</taxon>
        <taxon>Gonapodya</taxon>
    </lineage>
</organism>
<keyword evidence="4" id="KW-0143">Chaperone</keyword>
<dbReference type="NCBIfam" id="NF003555">
    <property type="entry name" value="PRK05218.1"/>
    <property type="match status" value="1"/>
</dbReference>
<name>A0A139AUT4_GONPJ</name>
<evidence type="ECO:0000256" key="4">
    <source>
        <dbReference type="ARBA" id="ARBA00023186"/>
    </source>
</evidence>
<dbReference type="AlphaFoldDB" id="A0A139AUT4"/>
<dbReference type="Gene3D" id="3.30.565.10">
    <property type="entry name" value="Histidine kinase-like ATPase, C-terminal domain"/>
    <property type="match status" value="1"/>
</dbReference>
<dbReference type="EMBL" id="KQ965735">
    <property type="protein sequence ID" value="KXS20478.1"/>
    <property type="molecule type" value="Genomic_DNA"/>
</dbReference>
<evidence type="ECO:0000313" key="6">
    <source>
        <dbReference type="EMBL" id="KXS20478.1"/>
    </source>
</evidence>
<proteinExistence type="inferred from homology"/>
<dbReference type="PIRSF" id="PIRSF002583">
    <property type="entry name" value="Hsp90"/>
    <property type="match status" value="1"/>
</dbReference>
<evidence type="ECO:0000313" key="7">
    <source>
        <dbReference type="Proteomes" id="UP000070544"/>
    </source>
</evidence>
<evidence type="ECO:0000256" key="3">
    <source>
        <dbReference type="ARBA" id="ARBA00022840"/>
    </source>
</evidence>
<keyword evidence="3 5" id="KW-0067">ATP-binding</keyword>
<keyword evidence="7" id="KW-1185">Reference proteome</keyword>
<dbReference type="PRINTS" id="PR00775">
    <property type="entry name" value="HEATSHOCK90"/>
</dbReference>
<dbReference type="OrthoDB" id="28737at2759"/>
<dbReference type="GO" id="GO:0140662">
    <property type="term" value="F:ATP-dependent protein folding chaperone"/>
    <property type="evidence" value="ECO:0007669"/>
    <property type="project" value="InterPro"/>
</dbReference>
<sequence>MSSRLASLSAARVAPISHRLAHASTKAARAAVIRPSSAGARKNLSERGPWMSISEHLQAFAPSVTRRHYTTTIDAEEDAAAPPKEPEEKLILETEKVTGPSSQHSFKAETKRLLDIVAKSLYTDREVFVRELTSNASDALEKRRHLELSSEVEIDPDTQNEPLEIRISVDKVLNTFIIQDTGIGMTFEELNENLGTIARSGTREFLGKLDKAAAEGSKGVRDNIIGQFGVGFYSSLMVADEVKVYTRSALKGSTGYCWSTDGSGSYDVAEAEGVAVGTKIIIKLKDDSKEFSSKYTVESILKKYSNFVGHPITLNGTTVNTIGALWTLDKSSITEEQHRDFYRFISHAYDEPRFHLHYKTDSPLAINALLYVPERHSELFGMGRMEPGVNLYSRKVLIQAKAKKLLPDWLRFMRGVVDSEDVPLNISREHLQDSALISRLRNVLSSRIVKFLDEQSRKDPEAYNTFYKDFALFIKEGVATDSANRSDAAKLLRYETSSTDAGAVSPLQAVLDRNPDQPAIFYTVSPSRTLALESPYVEPFVRKGYEVLLCAESVDEFVMNNLAEYGGKKIVNVESREGQEMVRDSEEDAKEGTGALTKEEARELADWMDNVLGDRVSEVDPSPRALSVPALIVDHDSAVLRRIMQMAPSSPARDLPLPPQKLHIDPRNPIIAGLNRLRAENELRATIVAEQVCDNAFVAAGLLDDPRSMLKRLNTILEMVVRPTAPAESVSESESVEAEIVDVKN</sequence>
<dbReference type="CDD" id="cd16927">
    <property type="entry name" value="HATPase_Hsp90-like"/>
    <property type="match status" value="1"/>
</dbReference>
<feature type="binding site" evidence="5">
    <location>
        <position position="180"/>
    </location>
    <ligand>
        <name>ATP</name>
        <dbReference type="ChEBI" id="CHEBI:30616"/>
    </ligand>
</feature>
<dbReference type="OMA" id="DHTQQNE"/>
<dbReference type="InterPro" id="IPR001404">
    <property type="entry name" value="Hsp90_fam"/>
</dbReference>
<reference evidence="6 7" key="1">
    <citation type="journal article" date="2015" name="Genome Biol. Evol.">
        <title>Phylogenomic analyses indicate that early fungi evolved digesting cell walls of algal ancestors of land plants.</title>
        <authorList>
            <person name="Chang Y."/>
            <person name="Wang S."/>
            <person name="Sekimoto S."/>
            <person name="Aerts A.L."/>
            <person name="Choi C."/>
            <person name="Clum A."/>
            <person name="LaButti K.M."/>
            <person name="Lindquist E.A."/>
            <person name="Yee Ngan C."/>
            <person name="Ohm R.A."/>
            <person name="Salamov A.A."/>
            <person name="Grigoriev I.V."/>
            <person name="Spatafora J.W."/>
            <person name="Berbee M.L."/>
        </authorList>
    </citation>
    <scope>NUCLEOTIDE SEQUENCE [LARGE SCALE GENOMIC DNA]</scope>
    <source>
        <strain evidence="6 7">JEL478</strain>
    </source>
</reference>
<feature type="binding site" evidence="5">
    <location>
        <position position="278"/>
    </location>
    <ligand>
        <name>ATP</name>
        <dbReference type="ChEBI" id="CHEBI:30616"/>
    </ligand>
</feature>
<protein>
    <submittedName>
        <fullName evidence="6">Heat shock protein Hsp90</fullName>
    </submittedName>
</protein>
<dbReference type="SUPFAM" id="SSF54211">
    <property type="entry name" value="Ribosomal protein S5 domain 2-like"/>
    <property type="match status" value="1"/>
</dbReference>
<dbReference type="GO" id="GO:0051082">
    <property type="term" value="F:unfolded protein binding"/>
    <property type="evidence" value="ECO:0007669"/>
    <property type="project" value="InterPro"/>
</dbReference>
<dbReference type="InterPro" id="IPR037196">
    <property type="entry name" value="HSP90_C"/>
</dbReference>
<feature type="binding site" evidence="5">
    <location>
        <position position="131"/>
    </location>
    <ligand>
        <name>ATP</name>
        <dbReference type="ChEBI" id="CHEBI:30616"/>
    </ligand>
</feature>
<dbReference type="SUPFAM" id="SSF110942">
    <property type="entry name" value="HSP90 C-terminal domain"/>
    <property type="match status" value="1"/>
</dbReference>
<dbReference type="Gene3D" id="3.40.50.11260">
    <property type="match status" value="1"/>
</dbReference>
<dbReference type="Pfam" id="PF00183">
    <property type="entry name" value="HSP90"/>
    <property type="match status" value="1"/>
</dbReference>
<dbReference type="FunFam" id="3.30.230.80:FF:000004">
    <property type="entry name" value="Heat shock protein 75 kDa"/>
    <property type="match status" value="1"/>
</dbReference>
<dbReference type="PANTHER" id="PTHR11528">
    <property type="entry name" value="HEAT SHOCK PROTEIN 90 FAMILY MEMBER"/>
    <property type="match status" value="1"/>
</dbReference>